<feature type="compositionally biased region" description="Polar residues" evidence="1">
    <location>
        <begin position="61"/>
        <end position="70"/>
    </location>
</feature>
<comment type="caution">
    <text evidence="3">The sequence shown here is derived from an EMBL/GenBank/DDBJ whole genome shotgun (WGS) entry which is preliminary data.</text>
</comment>
<evidence type="ECO:0000313" key="3">
    <source>
        <dbReference type="EMBL" id="KAK9814451.1"/>
    </source>
</evidence>
<dbReference type="PANTHER" id="PTHR12136:SF41">
    <property type="entry name" value="PLECKSTRIN HOMOLOGY (PH) AND LIPID-BINDING START DOMAINS-CONTAINING PROTEIN"/>
    <property type="match status" value="1"/>
</dbReference>
<feature type="compositionally biased region" description="Low complexity" evidence="1">
    <location>
        <begin position="73"/>
        <end position="88"/>
    </location>
</feature>
<dbReference type="CDD" id="cd00177">
    <property type="entry name" value="START"/>
    <property type="match status" value="1"/>
</dbReference>
<dbReference type="InterPro" id="IPR045096">
    <property type="entry name" value="EDR2-like"/>
</dbReference>
<evidence type="ECO:0000259" key="2">
    <source>
        <dbReference type="PROSITE" id="PS50848"/>
    </source>
</evidence>
<feature type="compositionally biased region" description="Low complexity" evidence="1">
    <location>
        <begin position="98"/>
        <end position="109"/>
    </location>
</feature>
<gene>
    <name evidence="3" type="ORF">WJX72_006118</name>
</gene>
<name>A0AAW1PLL4_9CHLO</name>
<sequence>MSDPDGLAGAAVTPTKHRNVVRRGLHKVHKYWNGPPSQETLAHSSSNPAISGSATAADRLPTNSEATHQEPTAAHVSVPSSPAIPVSPFQTTQHAGSPAAAPAPAAPAVPATKSSVADILNEEPKPEIGHWASFRHVNGVAIFQENSNAEGEGGALMVSAVMRAPPATVFRTLMAVDNRGKERLPLKFRTRLLQKIDDHNRILQGFIVPSSGLGSLMCAPREVVLQQSWREDEAGTFIVLFQSVTHPDAPEQGRPWYRWHAPIRSKTMTAGWTIAPLKPALVRGEESQECLVTYIVKIDLGGWLVSPEALGMLPQFVQDRYNSFATFTFLDPVLLSIMTLREKVEQDRFVVRPWELGQQADPTAARGSPIARRASMLSRMSSVRGGRSEAQGALSVASSVPPTAELVVSAPPKKPHGMLDRKFWSCPGSAGFKVRGRNYLRDRKKVLADEPVFELASVDLIILDAPSIGVARHLDSVRKSSAPFTFVVQIMIPGPPYVSLVISWAGSADPATLTDQLANGRAEDSEYSAFDAALARFLAGDSPADDARRNSVFKLIPSVAEGSWIIKQSVGNTPVLLGQKLTTTYTREKRWFEVDVDVGSSSAASLVVNHVKGATKHLVIDMAVLLEGQTEAELPEALLGSVRLDHLDMSQAVHLDTTGNKVPST</sequence>
<dbReference type="Pfam" id="PF01852">
    <property type="entry name" value="START"/>
    <property type="match status" value="1"/>
</dbReference>
<dbReference type="EMBL" id="JALJOR010000007">
    <property type="protein sequence ID" value="KAK9814451.1"/>
    <property type="molecule type" value="Genomic_DNA"/>
</dbReference>
<dbReference type="GO" id="GO:0008289">
    <property type="term" value="F:lipid binding"/>
    <property type="evidence" value="ECO:0007669"/>
    <property type="project" value="InterPro"/>
</dbReference>
<dbReference type="Proteomes" id="UP001489004">
    <property type="component" value="Unassembled WGS sequence"/>
</dbReference>
<feature type="region of interest" description="Disordered" evidence="1">
    <location>
        <begin position="30"/>
        <end position="109"/>
    </location>
</feature>
<dbReference type="PROSITE" id="PS50848">
    <property type="entry name" value="START"/>
    <property type="match status" value="1"/>
</dbReference>
<dbReference type="Gene3D" id="3.30.530.20">
    <property type="match status" value="1"/>
</dbReference>
<evidence type="ECO:0000313" key="4">
    <source>
        <dbReference type="Proteomes" id="UP001489004"/>
    </source>
</evidence>
<dbReference type="InterPro" id="IPR002913">
    <property type="entry name" value="START_lipid-bd_dom"/>
</dbReference>
<feature type="compositionally biased region" description="Polar residues" evidence="1">
    <location>
        <begin position="35"/>
        <end position="54"/>
    </location>
</feature>
<dbReference type="PANTHER" id="PTHR12136">
    <property type="entry name" value="ENHANCED DISEASE RESISTANCE-RELATED"/>
    <property type="match status" value="1"/>
</dbReference>
<dbReference type="SUPFAM" id="SSF55961">
    <property type="entry name" value="Bet v1-like"/>
    <property type="match status" value="1"/>
</dbReference>
<dbReference type="InterPro" id="IPR009769">
    <property type="entry name" value="EDR2_C"/>
</dbReference>
<organism evidence="3 4">
    <name type="scientific">[Myrmecia] bisecta</name>
    <dbReference type="NCBI Taxonomy" id="41462"/>
    <lineage>
        <taxon>Eukaryota</taxon>
        <taxon>Viridiplantae</taxon>
        <taxon>Chlorophyta</taxon>
        <taxon>core chlorophytes</taxon>
        <taxon>Trebouxiophyceae</taxon>
        <taxon>Trebouxiales</taxon>
        <taxon>Trebouxiaceae</taxon>
        <taxon>Myrmecia</taxon>
    </lineage>
</organism>
<keyword evidence="4" id="KW-1185">Reference proteome</keyword>
<dbReference type="InterPro" id="IPR023393">
    <property type="entry name" value="START-like_dom_sf"/>
</dbReference>
<dbReference type="AlphaFoldDB" id="A0AAW1PLL4"/>
<feature type="domain" description="START" evidence="2">
    <location>
        <begin position="131"/>
        <end position="310"/>
    </location>
</feature>
<evidence type="ECO:0000256" key="1">
    <source>
        <dbReference type="SAM" id="MobiDB-lite"/>
    </source>
</evidence>
<reference evidence="3 4" key="1">
    <citation type="journal article" date="2024" name="Nat. Commun.">
        <title>Phylogenomics reveals the evolutionary origins of lichenization in chlorophyte algae.</title>
        <authorList>
            <person name="Puginier C."/>
            <person name="Libourel C."/>
            <person name="Otte J."/>
            <person name="Skaloud P."/>
            <person name="Haon M."/>
            <person name="Grisel S."/>
            <person name="Petersen M."/>
            <person name="Berrin J.G."/>
            <person name="Delaux P.M."/>
            <person name="Dal Grande F."/>
            <person name="Keller J."/>
        </authorList>
    </citation>
    <scope>NUCLEOTIDE SEQUENCE [LARGE SCALE GENOMIC DNA]</scope>
    <source>
        <strain evidence="3 4">SAG 2043</strain>
    </source>
</reference>
<protein>
    <recommendedName>
        <fullName evidence="2">START domain-containing protein</fullName>
    </recommendedName>
</protein>
<proteinExistence type="predicted"/>
<dbReference type="Pfam" id="PF07059">
    <property type="entry name" value="EDR2_C"/>
    <property type="match status" value="1"/>
</dbReference>
<accession>A0AAW1PLL4</accession>